<evidence type="ECO:0000256" key="1">
    <source>
        <dbReference type="SAM" id="MobiDB-lite"/>
    </source>
</evidence>
<comment type="caution">
    <text evidence="2">The sequence shown here is derived from an EMBL/GenBank/DDBJ whole genome shotgun (WGS) entry which is preliminary data.</text>
</comment>
<sequence length="470" mass="51816">MEQGAHSRGAPEHRGVRRGHLRRRDREPRELRQVGGLAHAGRSGVAGGGAAGAEGAPGDGAGPEDAAARELGARADAPREPGSGSVIRDALFKAVADDIDSDAPRLIFADHLTESGDPRGEFITLQCTPDKTRRQQLREAALLKKHGDAWFGDFKKWADRPYWYEGADWMEVKRGFLWGAFVRLGTRGTLKELFTHAPLLQRLRFEDERIEPVPQFEQLRVLHATYASADRLIRLINEGHARGLTTLILGREDRARHSFERPAANLAQHHALQRVELSHVNISAFAPELSVLHLTATPDTSEQVLSLPRKPLRELSLETRRFAPVHAIALGIDAPGLESLRLKIPTFDAGALEVLVDVSWPKLRSLELRYVGLGTNGAQLARWRAPLLERLDLQSAALSDGSVSAVLASPLMNSLQSLSLQGNHFTERGLAPLFARDAVPLRELDLRRTKLPDRAIDTLRAQFPGLDVKV</sequence>
<reference evidence="2 3" key="1">
    <citation type="submission" date="2017-08" db="EMBL/GenBank/DDBJ databases">
        <title>Infants hospitalized years apart are colonized by the same room-sourced microbial strains.</title>
        <authorList>
            <person name="Brooks B."/>
            <person name="Olm M.R."/>
            <person name="Firek B.A."/>
            <person name="Baker R."/>
            <person name="Thomas B.C."/>
            <person name="Morowitz M.J."/>
            <person name="Banfield J.F."/>
        </authorList>
    </citation>
    <scope>NUCLEOTIDE SEQUENCE [LARGE SCALE GENOMIC DNA]</scope>
    <source>
        <strain evidence="2">S2_003_000_R2_14</strain>
    </source>
</reference>
<dbReference type="Gene3D" id="3.80.10.10">
    <property type="entry name" value="Ribonuclease Inhibitor"/>
    <property type="match status" value="1"/>
</dbReference>
<evidence type="ECO:0008006" key="4">
    <source>
        <dbReference type="Google" id="ProtNLM"/>
    </source>
</evidence>
<dbReference type="AlphaFoldDB" id="A0A2W5TIU0"/>
<gene>
    <name evidence="2" type="ORF">DI536_08655</name>
</gene>
<protein>
    <recommendedName>
        <fullName evidence="4">Leucine-rich repeat domain-containing protein</fullName>
    </recommendedName>
</protein>
<dbReference type="NCBIfam" id="TIGR02996">
    <property type="entry name" value="rpt_mate_G_obs"/>
    <property type="match status" value="1"/>
</dbReference>
<name>A0A2W5TIU0_9BACT</name>
<evidence type="ECO:0000313" key="2">
    <source>
        <dbReference type="EMBL" id="PZR15509.1"/>
    </source>
</evidence>
<dbReference type="InterPro" id="IPR032675">
    <property type="entry name" value="LRR_dom_sf"/>
</dbReference>
<organism evidence="2 3">
    <name type="scientific">Archangium gephyra</name>
    <dbReference type="NCBI Taxonomy" id="48"/>
    <lineage>
        <taxon>Bacteria</taxon>
        <taxon>Pseudomonadati</taxon>
        <taxon>Myxococcota</taxon>
        <taxon>Myxococcia</taxon>
        <taxon>Myxococcales</taxon>
        <taxon>Cystobacterineae</taxon>
        <taxon>Archangiaceae</taxon>
        <taxon>Archangium</taxon>
    </lineage>
</organism>
<proteinExistence type="predicted"/>
<evidence type="ECO:0000313" key="3">
    <source>
        <dbReference type="Proteomes" id="UP000249061"/>
    </source>
</evidence>
<dbReference type="SUPFAM" id="SSF52047">
    <property type="entry name" value="RNI-like"/>
    <property type="match status" value="1"/>
</dbReference>
<dbReference type="InterPro" id="IPR014338">
    <property type="entry name" value="CHP02996_rpt-companion-dom"/>
</dbReference>
<feature type="compositionally biased region" description="Gly residues" evidence="1">
    <location>
        <begin position="44"/>
        <end position="61"/>
    </location>
</feature>
<accession>A0A2W5TIU0</accession>
<dbReference type="Proteomes" id="UP000249061">
    <property type="component" value="Unassembled WGS sequence"/>
</dbReference>
<dbReference type="EMBL" id="QFQP01000005">
    <property type="protein sequence ID" value="PZR15509.1"/>
    <property type="molecule type" value="Genomic_DNA"/>
</dbReference>
<feature type="region of interest" description="Disordered" evidence="1">
    <location>
        <begin position="1"/>
        <end position="67"/>
    </location>
</feature>